<sequence length="279" mass="30601">MVNPRPPVEMSVVVPIDRTANPQDAHTESTGPIRTSPAGLRATVRRMVLFQAQVILAADSTIPADVAINTWHFNLFPQGEFGGIPEISLEQIITGERDLDLDENGINGDLSDFYATIGNLLSTEINPATSRIKWYNLDEPKPRKPFLELPMKPFVTGTGAIPAEVAIVASFEANPVSGVNQATRRNRVYLGPLSTAAVQDSNNALIRTPWLTLITGAMENLAQNSFDQGRWYWAVHSETTGATEFVQRGWVDNAWDSQRRRGVEASTRVTFTQDAAAGQ</sequence>
<protein>
    <submittedName>
        <fullName evidence="1">Uncharacterized protein</fullName>
    </submittedName>
</protein>
<reference evidence="1" key="1">
    <citation type="submission" date="2015-06" db="EMBL/GenBank/DDBJ databases">
        <authorList>
            <person name="Joergensen T."/>
        </authorList>
    </citation>
    <scope>NUCLEOTIDE SEQUENCE</scope>
    <source>
        <strain evidence="1">RGFK1222</strain>
    </source>
</reference>
<name>A0A0H5Q5H9_9ZZZZ</name>
<reference evidence="1" key="2">
    <citation type="submission" date="2015-07" db="EMBL/GenBank/DDBJ databases">
        <title>Plasmids, circular viruses and viroids from rat gut.</title>
        <authorList>
            <person name="Jorgensen T.J."/>
            <person name="Hansen M.A."/>
            <person name="Xu Z."/>
            <person name="Tabak M.A."/>
            <person name="Sorensen S.J."/>
            <person name="Hansen L.H."/>
        </authorList>
    </citation>
    <scope>NUCLEOTIDE SEQUENCE</scope>
    <source>
        <strain evidence="1">RGFK1222</strain>
    </source>
</reference>
<dbReference type="EMBL" id="LN853795">
    <property type="protein sequence ID" value="CRY96705.1"/>
    <property type="molecule type" value="Genomic_DNA"/>
</dbReference>
<proteinExistence type="predicted"/>
<accession>A0A0H5Q5H9</accession>
<evidence type="ECO:0000313" key="1">
    <source>
        <dbReference type="EMBL" id="CRY96705.1"/>
    </source>
</evidence>
<organism evidence="1">
    <name type="scientific">uncultured prokaryote</name>
    <dbReference type="NCBI Taxonomy" id="198431"/>
    <lineage>
        <taxon>unclassified sequences</taxon>
        <taxon>environmental samples</taxon>
    </lineage>
</organism>
<dbReference type="AlphaFoldDB" id="A0A0H5Q5H9"/>